<feature type="non-terminal residue" evidence="1">
    <location>
        <position position="562"/>
    </location>
</feature>
<proteinExistence type="predicted"/>
<organism evidence="1 2">
    <name type="scientific">Physocladia obscura</name>
    <dbReference type="NCBI Taxonomy" id="109957"/>
    <lineage>
        <taxon>Eukaryota</taxon>
        <taxon>Fungi</taxon>
        <taxon>Fungi incertae sedis</taxon>
        <taxon>Chytridiomycota</taxon>
        <taxon>Chytridiomycota incertae sedis</taxon>
        <taxon>Chytridiomycetes</taxon>
        <taxon>Chytridiales</taxon>
        <taxon>Chytriomycetaceae</taxon>
        <taxon>Physocladia</taxon>
    </lineage>
</organism>
<dbReference type="SUPFAM" id="SSF47473">
    <property type="entry name" value="EF-hand"/>
    <property type="match status" value="2"/>
</dbReference>
<dbReference type="Gene3D" id="1.10.238.10">
    <property type="entry name" value="EF-hand"/>
    <property type="match status" value="4"/>
</dbReference>
<protein>
    <recommendedName>
        <fullName evidence="3">EF-hand domain-containing protein</fullName>
    </recommendedName>
</protein>
<evidence type="ECO:0000313" key="1">
    <source>
        <dbReference type="EMBL" id="KAJ3086780.1"/>
    </source>
</evidence>
<dbReference type="InterPro" id="IPR011992">
    <property type="entry name" value="EF-hand-dom_pair"/>
</dbReference>
<reference evidence="1" key="1">
    <citation type="submission" date="2020-05" db="EMBL/GenBank/DDBJ databases">
        <title>Phylogenomic resolution of chytrid fungi.</title>
        <authorList>
            <person name="Stajich J.E."/>
            <person name="Amses K."/>
            <person name="Simmons R."/>
            <person name="Seto K."/>
            <person name="Myers J."/>
            <person name="Bonds A."/>
            <person name="Quandt C.A."/>
            <person name="Barry K."/>
            <person name="Liu P."/>
            <person name="Grigoriev I."/>
            <person name="Longcore J.E."/>
            <person name="James T.Y."/>
        </authorList>
    </citation>
    <scope>NUCLEOTIDE SEQUENCE</scope>
    <source>
        <strain evidence="1">JEL0513</strain>
    </source>
</reference>
<accession>A0AAD5SNB5</accession>
<dbReference type="PANTHER" id="PTHR20875">
    <property type="entry name" value="EF-HAND CALCIUM-BINDING DOMAIN-CONTAINING PROTEIN 6-RELATED"/>
    <property type="match status" value="1"/>
</dbReference>
<evidence type="ECO:0008006" key="3">
    <source>
        <dbReference type="Google" id="ProtNLM"/>
    </source>
</evidence>
<sequence length="562" mass="65250">YITQSQFRRGIPQNVMSQEEEDLLLGQYSDQVTGTVNYFKMNTDVNKKDKISRKKLDHAKLVAKLAPGEHIENEHVPVGTEELLHAVGSYWAEKPSIDLVENYIKKQVYKDRIRLIEFFKDYDRHNCGLVTEAQFRAGLRLSEITIDTSQINSVIKEYQDKQGRVAYRRFCYSIEEIFTKSNLENNPLADVAPPAREFLVQGCNELFPNEELRCQEIISHFRILMKERRLLLAPFFKDFDKHLGNIGRVTRSHFSRLLSTMKLDVSDSDLHILFKKFEDREQTKVNYMEFIRTIDPETYNSGVSDFPAPISKISTSGRRFSSNTAASLQTLMDRIRYHAATKRIRVSEFFRDFDKLRSYSIPRQEFVRGINRIGISLTEDEYNELADAYADKTGKKGTCRWKDFEGDIEKVFNDVNLEAQPTKIPTVAAVSSNPFISADHLTDAERVMLEKTMKSLAEHWKVRRISIKPFFKDFDKLYTGHVTKVQFRQCLTYLKVDVSDEEFEVLCKRWSKSAAIRANEDESCGTVTEESVLHDPIKNCAERICYLMFLSELDNTLEKLMP</sequence>
<dbReference type="Proteomes" id="UP001211907">
    <property type="component" value="Unassembled WGS sequence"/>
</dbReference>
<dbReference type="PANTHER" id="PTHR20875:SF0">
    <property type="entry name" value="GH12158P"/>
    <property type="match status" value="1"/>
</dbReference>
<comment type="caution">
    <text evidence="1">The sequence shown here is derived from an EMBL/GenBank/DDBJ whole genome shotgun (WGS) entry which is preliminary data.</text>
</comment>
<gene>
    <name evidence="1" type="ORF">HK100_008592</name>
</gene>
<evidence type="ECO:0000313" key="2">
    <source>
        <dbReference type="Proteomes" id="UP001211907"/>
    </source>
</evidence>
<keyword evidence="2" id="KW-1185">Reference proteome</keyword>
<dbReference type="AlphaFoldDB" id="A0AAD5SNB5"/>
<dbReference type="EMBL" id="JADGJH010004203">
    <property type="protein sequence ID" value="KAJ3086780.1"/>
    <property type="molecule type" value="Genomic_DNA"/>
</dbReference>
<name>A0AAD5SNB5_9FUNG</name>
<dbReference type="InterPro" id="IPR052603">
    <property type="entry name" value="EFCB6"/>
</dbReference>